<comment type="similarity">
    <text evidence="1">Belongs to the bacterial solute-binding protein 8 family.</text>
</comment>
<name>A0A1C6UKU1_9ACTN</name>
<feature type="domain" description="Fe/B12 periplasmic-binding" evidence="3">
    <location>
        <begin position="55"/>
        <end position="331"/>
    </location>
</feature>
<dbReference type="RefSeq" id="WP_091437087.1">
    <property type="nucleotide sequence ID" value="NZ_BMMJ01000009.1"/>
</dbReference>
<evidence type="ECO:0000313" key="5">
    <source>
        <dbReference type="Proteomes" id="UP000198937"/>
    </source>
</evidence>
<dbReference type="PANTHER" id="PTHR30535:SF7">
    <property type="entry name" value="IRON(III) DICITRATE-BINDING PROTEIN"/>
    <property type="match status" value="1"/>
</dbReference>
<evidence type="ECO:0000256" key="1">
    <source>
        <dbReference type="ARBA" id="ARBA00008814"/>
    </source>
</evidence>
<accession>A0A1C6UKU1</accession>
<dbReference type="OrthoDB" id="9797850at2"/>
<dbReference type="STRING" id="683228.GA0070617_2710"/>
<dbReference type="EMBL" id="FMIA01000002">
    <property type="protein sequence ID" value="SCL54598.1"/>
    <property type="molecule type" value="Genomic_DNA"/>
</dbReference>
<evidence type="ECO:0000313" key="4">
    <source>
        <dbReference type="EMBL" id="SCL54598.1"/>
    </source>
</evidence>
<dbReference type="PROSITE" id="PS51257">
    <property type="entry name" value="PROKAR_LIPOPROTEIN"/>
    <property type="match status" value="1"/>
</dbReference>
<evidence type="ECO:0000259" key="3">
    <source>
        <dbReference type="PROSITE" id="PS50983"/>
    </source>
</evidence>
<dbReference type="AlphaFoldDB" id="A0A1C6UKU1"/>
<keyword evidence="5" id="KW-1185">Reference proteome</keyword>
<dbReference type="PANTHER" id="PTHR30535">
    <property type="entry name" value="VITAMIN B12-BINDING PROTEIN"/>
    <property type="match status" value="1"/>
</dbReference>
<reference evidence="5" key="1">
    <citation type="submission" date="2016-06" db="EMBL/GenBank/DDBJ databases">
        <authorList>
            <person name="Varghese N."/>
            <person name="Submissions Spin"/>
        </authorList>
    </citation>
    <scope>NUCLEOTIDE SEQUENCE [LARGE SCALE GENOMIC DNA]</scope>
    <source>
        <strain evidence="5">DSM 45577</strain>
    </source>
</reference>
<sequence length="331" mass="35693">MIRRSPVYRLVALGTVALLAGTGCGATVEPEASTAEPVTVTNCGKQVTYDRVPERAVVYDIGMTEMMFSLGLAPHMRGWVINKIYGGIDDSPYRADFAKVERLGDSRINLEIVLNAKADWVFAGHNHGFVESRGITPAILAKNGIASYLLTETCAKADENPTAVVPPVEALYTDLRNLGRIFRVSDRAEEIVADTQRRFDAAGAGKPATPARVLVTDVYEDKPYVAGRASISTTIVEKAGGRSVTSDVQNTWASVGWETVVAADPEVIVVTDYEIPFAQKKALLMNAPQMKNVTAVRKGQIYPIDFAAAMAGPRVGTAAEELATYLRSIGR</sequence>
<organism evidence="4 5">
    <name type="scientific">Micromonospora yangpuensis</name>
    <dbReference type="NCBI Taxonomy" id="683228"/>
    <lineage>
        <taxon>Bacteria</taxon>
        <taxon>Bacillati</taxon>
        <taxon>Actinomycetota</taxon>
        <taxon>Actinomycetes</taxon>
        <taxon>Micromonosporales</taxon>
        <taxon>Micromonosporaceae</taxon>
        <taxon>Micromonospora</taxon>
    </lineage>
</organism>
<feature type="chain" id="PRO_5008747901" evidence="2">
    <location>
        <begin position="26"/>
        <end position="331"/>
    </location>
</feature>
<keyword evidence="2" id="KW-0732">Signal</keyword>
<proteinExistence type="inferred from homology"/>
<dbReference type="InterPro" id="IPR002491">
    <property type="entry name" value="ABC_transptr_periplasmic_BD"/>
</dbReference>
<evidence type="ECO:0000256" key="2">
    <source>
        <dbReference type="SAM" id="SignalP"/>
    </source>
</evidence>
<feature type="signal peptide" evidence="2">
    <location>
        <begin position="1"/>
        <end position="25"/>
    </location>
</feature>
<dbReference type="Pfam" id="PF01497">
    <property type="entry name" value="Peripla_BP_2"/>
    <property type="match status" value="1"/>
</dbReference>
<dbReference type="Proteomes" id="UP000198937">
    <property type="component" value="Unassembled WGS sequence"/>
</dbReference>
<gene>
    <name evidence="4" type="ORF">GA0070617_2710</name>
</gene>
<dbReference type="PROSITE" id="PS50983">
    <property type="entry name" value="FE_B12_PBP"/>
    <property type="match status" value="1"/>
</dbReference>
<dbReference type="Gene3D" id="3.40.50.1980">
    <property type="entry name" value="Nitrogenase molybdenum iron protein domain"/>
    <property type="match status" value="2"/>
</dbReference>
<protein>
    <submittedName>
        <fullName evidence="4">Iron complex transport system substrate-binding protein</fullName>
    </submittedName>
</protein>
<dbReference type="SUPFAM" id="SSF53807">
    <property type="entry name" value="Helical backbone' metal receptor"/>
    <property type="match status" value="1"/>
</dbReference>
<dbReference type="InterPro" id="IPR050902">
    <property type="entry name" value="ABC_Transporter_SBP"/>
</dbReference>